<keyword evidence="8" id="KW-1185">Reference proteome</keyword>
<feature type="domain" description="Macro" evidence="6">
    <location>
        <begin position="642"/>
        <end position="830"/>
    </location>
</feature>
<dbReference type="Pfam" id="PF01661">
    <property type="entry name" value="Macro"/>
    <property type="match status" value="2"/>
</dbReference>
<evidence type="ECO:0000256" key="1">
    <source>
        <dbReference type="ARBA" id="ARBA00008535"/>
    </source>
</evidence>
<dbReference type="SUPFAM" id="SSF52540">
    <property type="entry name" value="P-loop containing nucleoside triphosphate hydrolases"/>
    <property type="match status" value="1"/>
</dbReference>
<dbReference type="InParanoid" id="A0A6P7NUP7"/>
<dbReference type="InterPro" id="IPR002589">
    <property type="entry name" value="Macro_dom"/>
</dbReference>
<gene>
    <name evidence="9" type="primary">LOC114866123</name>
</gene>
<evidence type="ECO:0000256" key="5">
    <source>
        <dbReference type="SAM" id="Phobius"/>
    </source>
</evidence>
<dbReference type="PROSITE" id="PS51720">
    <property type="entry name" value="G_AIG1"/>
    <property type="match status" value="1"/>
</dbReference>
<dbReference type="RefSeq" id="XP_029023651.1">
    <property type="nucleotide sequence ID" value="XM_029167818.3"/>
</dbReference>
<evidence type="ECO:0000256" key="3">
    <source>
        <dbReference type="ARBA" id="ARBA00023134"/>
    </source>
</evidence>
<keyword evidence="5" id="KW-1133">Transmembrane helix</keyword>
<dbReference type="GO" id="GO:0005525">
    <property type="term" value="F:GTP binding"/>
    <property type="evidence" value="ECO:0007669"/>
    <property type="project" value="UniProtKB-KW"/>
</dbReference>
<proteinExistence type="inferred from homology"/>
<dbReference type="PROSITE" id="PS51154">
    <property type="entry name" value="MACRO"/>
    <property type="match status" value="2"/>
</dbReference>
<feature type="compositionally biased region" description="Polar residues" evidence="4">
    <location>
        <begin position="79"/>
        <end position="101"/>
    </location>
</feature>
<dbReference type="Gene3D" id="3.30.70.330">
    <property type="match status" value="1"/>
</dbReference>
<name>A0A6P7NUP7_BETSP</name>
<dbReference type="InterPro" id="IPR043472">
    <property type="entry name" value="Macro_dom-like"/>
</dbReference>
<dbReference type="InterPro" id="IPR057051">
    <property type="entry name" value="PARP14_RPM_1"/>
</dbReference>
<dbReference type="KEGG" id="bspl:114866123"/>
<keyword evidence="5" id="KW-0812">Transmembrane</keyword>
<evidence type="ECO:0000313" key="8">
    <source>
        <dbReference type="Proteomes" id="UP000515150"/>
    </source>
</evidence>
<dbReference type="CDD" id="cd01852">
    <property type="entry name" value="AIG1"/>
    <property type="match status" value="1"/>
</dbReference>
<dbReference type="Gene3D" id="3.40.50.300">
    <property type="entry name" value="P-loop containing nucleotide triphosphate hydrolases"/>
    <property type="match status" value="1"/>
</dbReference>
<dbReference type="OrthoDB" id="6133115at2759"/>
<dbReference type="PANTHER" id="PTHR10903">
    <property type="entry name" value="GTPASE, IMAP FAMILY MEMBER-RELATED"/>
    <property type="match status" value="1"/>
</dbReference>
<accession>A0A6P7NUP7</accession>
<dbReference type="CDD" id="cd02907">
    <property type="entry name" value="Macro_Af1521_BAL-like"/>
    <property type="match status" value="1"/>
</dbReference>
<evidence type="ECO:0000256" key="4">
    <source>
        <dbReference type="SAM" id="MobiDB-lite"/>
    </source>
</evidence>
<keyword evidence="5" id="KW-0472">Membrane</keyword>
<dbReference type="InterPro" id="IPR012677">
    <property type="entry name" value="Nucleotide-bd_a/b_plait_sf"/>
</dbReference>
<feature type="region of interest" description="Disordered" evidence="4">
    <location>
        <begin position="79"/>
        <end position="116"/>
    </location>
</feature>
<dbReference type="Gene3D" id="3.40.220.10">
    <property type="entry name" value="Leucine Aminopeptidase, subunit E, domain 1"/>
    <property type="match status" value="2"/>
</dbReference>
<comment type="similarity">
    <text evidence="1">Belongs to the TRAFAC class TrmE-Era-EngA-EngB-Septin-like GTPase superfamily. AIG1/Toc34/Toc159-like paraseptin GTPase family. IAN subfamily.</text>
</comment>
<dbReference type="SMART" id="SM00506">
    <property type="entry name" value="A1pp"/>
    <property type="match status" value="1"/>
</dbReference>
<dbReference type="InterPro" id="IPR006703">
    <property type="entry name" value="G_AIG1"/>
</dbReference>
<protein>
    <submittedName>
        <fullName evidence="9">Uncharacterized protein LOC114866123</fullName>
    </submittedName>
</protein>
<feature type="region of interest" description="Disordered" evidence="4">
    <location>
        <begin position="1169"/>
        <end position="1189"/>
    </location>
</feature>
<dbReference type="InterPro" id="IPR027417">
    <property type="entry name" value="P-loop_NTPase"/>
</dbReference>
<dbReference type="SUPFAM" id="SSF52949">
    <property type="entry name" value="Macro domain-like"/>
    <property type="match status" value="2"/>
</dbReference>
<dbReference type="PANTHER" id="PTHR10903:SF62">
    <property type="entry name" value="GTPASE IMAP FAMILY MEMBER 4-LIKE-RELATED"/>
    <property type="match status" value="1"/>
</dbReference>
<feature type="domain" description="AIG1-type G" evidence="7">
    <location>
        <begin position="840"/>
        <end position="1049"/>
    </location>
</feature>
<dbReference type="InterPro" id="IPR045058">
    <property type="entry name" value="GIMA/IAN/Toc"/>
</dbReference>
<evidence type="ECO:0000256" key="2">
    <source>
        <dbReference type="ARBA" id="ARBA00022741"/>
    </source>
</evidence>
<dbReference type="Proteomes" id="UP000515150">
    <property type="component" value="Chromosome 2"/>
</dbReference>
<keyword evidence="3" id="KW-0342">GTP-binding</keyword>
<evidence type="ECO:0000313" key="9">
    <source>
        <dbReference type="RefSeq" id="XP_029023651.1"/>
    </source>
</evidence>
<dbReference type="FunFam" id="3.40.50.300:FF:000366">
    <property type="entry name" value="GTPase, IMAP family member 2"/>
    <property type="match status" value="1"/>
</dbReference>
<dbReference type="GeneID" id="114866123"/>
<reference evidence="9" key="1">
    <citation type="submission" date="2025-08" db="UniProtKB">
        <authorList>
            <consortium name="RefSeq"/>
        </authorList>
    </citation>
    <scope>IDENTIFICATION</scope>
</reference>
<evidence type="ECO:0000259" key="7">
    <source>
        <dbReference type="PROSITE" id="PS51720"/>
    </source>
</evidence>
<keyword evidence="2" id="KW-0547">Nucleotide-binding</keyword>
<dbReference type="AlphaFoldDB" id="A0A6P7NUP7"/>
<evidence type="ECO:0000259" key="6">
    <source>
        <dbReference type="PROSITE" id="PS51154"/>
    </source>
</evidence>
<organism evidence="8 9">
    <name type="scientific">Betta splendens</name>
    <name type="common">Siamese fighting fish</name>
    <dbReference type="NCBI Taxonomy" id="158456"/>
    <lineage>
        <taxon>Eukaryota</taxon>
        <taxon>Metazoa</taxon>
        <taxon>Chordata</taxon>
        <taxon>Craniata</taxon>
        <taxon>Vertebrata</taxon>
        <taxon>Euteleostomi</taxon>
        <taxon>Actinopterygii</taxon>
        <taxon>Neopterygii</taxon>
        <taxon>Teleostei</taxon>
        <taxon>Neoteleostei</taxon>
        <taxon>Acanthomorphata</taxon>
        <taxon>Anabantaria</taxon>
        <taxon>Anabantiformes</taxon>
        <taxon>Anabantoidei</taxon>
        <taxon>Osphronemidae</taxon>
        <taxon>Betta</taxon>
    </lineage>
</organism>
<dbReference type="Pfam" id="PF04548">
    <property type="entry name" value="AIG1"/>
    <property type="match status" value="1"/>
</dbReference>
<feature type="domain" description="Macro" evidence="6">
    <location>
        <begin position="432"/>
        <end position="616"/>
    </location>
</feature>
<sequence length="1189" mass="129620">MADVYQHRVYFEGHSLDAAQRKKIELYFRNHRRSGGGECDLRSVAGDVYCVYFKHQEDQRNVLQRAKHEIAGCSLVLTTSTSSQEHPQSPKSVPASNPPSRSESEQHPDALPPLQSCCSHQTTDGGIVGTHSQDISDIEDRDVHISERQTRIYQLGEAELHLLWREINHRVGQDFPGVKVSHGESGQLVLEGFMEVICVIEDLVTIMKKLVLEKRICDVRPHLMTFLRKAYEGPGVLADVLGLDDDMVIELRDTELCVFSLSAVKLDRAEKSVRREFREVELDVPNCSAVPELREKLTSMTDEMNQGQSRAQAVFVSDTTVCLLGHSKQVEELSETVTRFVLDESNMQKTVCVPFPLSAQELPALLQRHGFDYSGITIRPLASSSEPMVMLDGPSKKVSEVKYKLDMFLKSLVEDRVTADPMGRSVPNEENTVVARYALCDGLQVLVCQGDITKLEADALVNAANEDLDHCGGVAAALSKAGGPEVQKESKALVRQTGKIRTGDVVVTTGGNLKCKKLLHAVGPKSGKAGGREKFLLKKTVGSALEIAENSTFRSIAFPCIGSGGSGVPVTVCCEALVTAVKEFGGQGGRSLSTILLIDNREEVVRALHDACERILQGTSGRSRMPSGVGVQTGAAAQNTERGATAGPAQDGVHVEVLQGSIETQQVDAVVSPMVGHDPLSTRIGNVLFSTVGPELTARFRKETAEETLPGDSVLVEDLPEQPFNAVFFLNLAAWGEDEAGTAVEVLRLAINNTLASCEQRGFASVALPLLGAGIALGFPDSVVAAVLSEQIRAFQQSRVGGTPFLVHIIIHPDEKKADEVFKSVQEAFTKDVHQPDQRSTTKRIVLLGKTGTGKSSLANTILGEDLFTVNHSPNSGTNQCQSETRVVNERRITLIDTPGLFDTGRSEGEVSREIVSCITECSPGPHAFLILLKVEKFTEQEKDVIAKICSCFSKEALKYAVLVFTHGEQLDEEMKIEDFVRQNESLSDLVEKCGHRCHVFDNKNWRSKQQQSYRSNEFQVEELLNTIDKLLGDHSEGYYTNEMLQEVEEQIQKEEKLIKRSSGHLSAEEIRKEAKSNVSQMFWNRLVGTATGAVMGAFLGVAEMVRFYREVVRNIPLVGKAVTGLVAGEVVTGFGIAGLVAAGVGGAVMGGLTGCAAAQEAETPMEAMEKSATAVTDKRNKALNDMKR</sequence>
<dbReference type="Pfam" id="PF23222">
    <property type="entry name" value="RRM_PARP14_1"/>
    <property type="match status" value="1"/>
</dbReference>
<feature type="compositionally biased region" description="Basic and acidic residues" evidence="4">
    <location>
        <begin position="1177"/>
        <end position="1189"/>
    </location>
</feature>
<feature type="transmembrane region" description="Helical" evidence="5">
    <location>
        <begin position="1083"/>
        <end position="1106"/>
    </location>
</feature>